<evidence type="ECO:0008006" key="4">
    <source>
        <dbReference type="Google" id="ProtNLM"/>
    </source>
</evidence>
<evidence type="ECO:0000313" key="2">
    <source>
        <dbReference type="EMBL" id="MCP9765981.1"/>
    </source>
</evidence>
<organism evidence="2 3">
    <name type="scientific">Lacihabitans soyangensis</name>
    <dbReference type="NCBI Taxonomy" id="869394"/>
    <lineage>
        <taxon>Bacteria</taxon>
        <taxon>Pseudomonadati</taxon>
        <taxon>Bacteroidota</taxon>
        <taxon>Cytophagia</taxon>
        <taxon>Cytophagales</taxon>
        <taxon>Leadbetterellaceae</taxon>
        <taxon>Lacihabitans</taxon>
    </lineage>
</organism>
<accession>A0AAE3KWM7</accession>
<keyword evidence="1" id="KW-0812">Transmembrane</keyword>
<keyword evidence="1" id="KW-1133">Transmembrane helix</keyword>
<proteinExistence type="predicted"/>
<evidence type="ECO:0000313" key="3">
    <source>
        <dbReference type="Proteomes" id="UP001204144"/>
    </source>
</evidence>
<dbReference type="EMBL" id="RJUF01000194">
    <property type="protein sequence ID" value="MCP9765981.1"/>
    <property type="molecule type" value="Genomic_DNA"/>
</dbReference>
<name>A0AAE3KWM7_9BACT</name>
<dbReference type="RefSeq" id="WP_255039690.1">
    <property type="nucleotide sequence ID" value="NZ_RJUF01000194.1"/>
</dbReference>
<sequence>MKDWNDISDEEFDDAFKDISLNHSEEVWPDAWQLMEEKLDEENRKRRFIIFWRSAAAILIFGTLGIISTLYFENENRSTKTDNLEVRNENNTSAKENRTQQQIDKTQNIEQKSVQNQADFVIDSNPTKTQVGIKNGAKPKAILAEKNGTNTAAKQVFTKNKIKPRSYQDKNFVEITIPKNEIVTQKSNNENQTVLKPEIQLTEEKTEVTIAQQSKEKTEVSEVKEISTLKAESKPQEAYFKEDTVVILTNQSDPIVNQSNANDISKALPPESSKVFQKFALNFGFSPDYSKVVASEFGPMGYNLQVILDYKINRKWAVRAGVIKSLKLYDAYPENYAWPAKWGKPSSPLKEVSATCDMLDIPVMLSYQVLEKGPNKLYTSLGITNYKMMNEKYEYFYENDADPKLKWRKWEGSSGFFGAGVVNMSVGLERKLTNFLSVQVEPFVKIPVKNVGFGNVKLFTTGIFLNLKTHAPRKKMQPK</sequence>
<evidence type="ECO:0000256" key="1">
    <source>
        <dbReference type="SAM" id="Phobius"/>
    </source>
</evidence>
<comment type="caution">
    <text evidence="2">The sequence shown here is derived from an EMBL/GenBank/DDBJ whole genome shotgun (WGS) entry which is preliminary data.</text>
</comment>
<dbReference type="Proteomes" id="UP001204144">
    <property type="component" value="Unassembled WGS sequence"/>
</dbReference>
<feature type="transmembrane region" description="Helical" evidence="1">
    <location>
        <begin position="50"/>
        <end position="72"/>
    </location>
</feature>
<gene>
    <name evidence="2" type="ORF">EGI31_23845</name>
</gene>
<protein>
    <recommendedName>
        <fullName evidence="4">Outer membrane protein beta-barrel domain-containing protein</fullName>
    </recommendedName>
</protein>
<dbReference type="AlphaFoldDB" id="A0AAE3KWM7"/>
<keyword evidence="1" id="KW-0472">Membrane</keyword>
<keyword evidence="3" id="KW-1185">Reference proteome</keyword>
<reference evidence="2 3" key="1">
    <citation type="submission" date="2018-11" db="EMBL/GenBank/DDBJ databases">
        <title>Novel bacteria species description.</title>
        <authorList>
            <person name="Han J.-H."/>
        </authorList>
    </citation>
    <scope>NUCLEOTIDE SEQUENCE [LARGE SCALE GENOMIC DNA]</scope>
    <source>
        <strain evidence="2 3">KCTC23259</strain>
    </source>
</reference>